<dbReference type="InterPro" id="IPR036909">
    <property type="entry name" value="Cyt_c-like_dom_sf"/>
</dbReference>
<keyword evidence="13 19" id="KW-0472">Membrane</keyword>
<keyword evidence="12" id="KW-0186">Copper</keyword>
<evidence type="ECO:0000256" key="17">
    <source>
        <dbReference type="PROSITE-ProRule" id="PRU00433"/>
    </source>
</evidence>
<dbReference type="InterPro" id="IPR001505">
    <property type="entry name" value="Copper_CuA"/>
</dbReference>
<keyword evidence="11 17" id="KW-0408">Iron</keyword>
<keyword evidence="5 17" id="KW-0349">Heme</keyword>
<evidence type="ECO:0000256" key="5">
    <source>
        <dbReference type="ARBA" id="ARBA00022617"/>
    </source>
</evidence>
<dbReference type="KEGG" id="bpz:BP1026B_I2798"/>
<feature type="domain" description="Cytochrome c" evidence="21">
    <location>
        <begin position="288"/>
        <end position="378"/>
    </location>
</feature>
<dbReference type="PATRIC" id="fig|884204.3.peg.3083"/>
<dbReference type="AlphaFoldDB" id="A0A0H3HR71"/>
<dbReference type="InterPro" id="IPR002429">
    <property type="entry name" value="CcO_II-like_C"/>
</dbReference>
<comment type="subcellular location">
    <subcellularLocation>
        <location evidence="1">Membrane</location>
        <topology evidence="1">Multi-pass membrane protein</topology>
    </subcellularLocation>
    <subcellularLocation>
        <location evidence="2">Periplasm</location>
    </subcellularLocation>
</comment>
<dbReference type="InterPro" id="IPR034236">
    <property type="entry name" value="CuRO_CcO_Caa3_II"/>
</dbReference>
<keyword evidence="4" id="KW-0813">Transport</keyword>
<evidence type="ECO:0000256" key="2">
    <source>
        <dbReference type="ARBA" id="ARBA00004418"/>
    </source>
</evidence>
<dbReference type="Pfam" id="PF00116">
    <property type="entry name" value="COX2"/>
    <property type="match status" value="1"/>
</dbReference>
<proteinExistence type="inferred from homology"/>
<evidence type="ECO:0000256" key="15">
    <source>
        <dbReference type="ARBA" id="ARBA00031399"/>
    </source>
</evidence>
<dbReference type="PANTHER" id="PTHR22888:SF9">
    <property type="entry name" value="CYTOCHROME C OXIDASE SUBUNIT 2"/>
    <property type="match status" value="1"/>
</dbReference>
<dbReference type="InterPro" id="IPR045187">
    <property type="entry name" value="CcO_II"/>
</dbReference>
<dbReference type="GO" id="GO:0004129">
    <property type="term" value="F:cytochrome-c oxidase activity"/>
    <property type="evidence" value="ECO:0007669"/>
    <property type="project" value="UniProtKB-EC"/>
</dbReference>
<comment type="function">
    <text evidence="14">Subunits I and II form the functional core of the enzyme complex. Electrons originating in cytochrome c are transferred via heme a and Cu(A) to the binuclear center formed by heme a3 and Cu(B).</text>
</comment>
<dbReference type="RefSeq" id="WP_004553759.1">
    <property type="nucleotide sequence ID" value="NC_017831.1"/>
</dbReference>
<evidence type="ECO:0000256" key="6">
    <source>
        <dbReference type="ARBA" id="ARBA00022660"/>
    </source>
</evidence>
<accession>A0A0H3HR71</accession>
<dbReference type="PROSITE" id="PS51007">
    <property type="entry name" value="CYTC"/>
    <property type="match status" value="1"/>
</dbReference>
<dbReference type="SUPFAM" id="SSF46626">
    <property type="entry name" value="Cytochrome c"/>
    <property type="match status" value="1"/>
</dbReference>
<keyword evidence="9" id="KW-0249">Electron transport</keyword>
<reference evidence="22 23" key="1">
    <citation type="journal article" date="2012" name="PLoS ONE">
        <title>Evolution of Burkholderia pseudomallei in recurrent melioidosis.</title>
        <authorList>
            <person name="Hayden H.S."/>
            <person name="Lim R."/>
            <person name="Brittnacher M.J."/>
            <person name="Sims E.H."/>
            <person name="Ramage E.R."/>
            <person name="Fong C."/>
            <person name="Wu Z."/>
            <person name="Crist E."/>
            <person name="Chang J."/>
            <person name="Zhou Y."/>
            <person name="Radey M."/>
            <person name="Rohmer L."/>
            <person name="Haugen E."/>
            <person name="Gillett W."/>
            <person name="Wuthiekanun V."/>
            <person name="Peacock S.J."/>
            <person name="Kaul R."/>
            <person name="Miller S.I."/>
            <person name="Manoil C."/>
            <person name="Jacobs M.A."/>
        </authorList>
    </citation>
    <scope>NUCLEOTIDE SEQUENCE [LARGE SCALE GENOMIC DNA]</scope>
    <source>
        <strain evidence="22 23">1026b</strain>
    </source>
</reference>
<evidence type="ECO:0000256" key="7">
    <source>
        <dbReference type="ARBA" id="ARBA00022692"/>
    </source>
</evidence>
<dbReference type="GO" id="GO:0016491">
    <property type="term" value="F:oxidoreductase activity"/>
    <property type="evidence" value="ECO:0007669"/>
    <property type="project" value="InterPro"/>
</dbReference>
<sequence length="378" mass="40102">MNGANMSVKPAQRPERGFAKTRRRTAAYRPAATRAAGVARAAGAATPPLAAALHAAAAHAQAHAAQPAALPLAYVFDSAGPAARPVLILGWALLALCTSVCVVIAVLLALALFRRRAATAGLTERGGLGFVYVGSAISTALLLAALVYMLWVLAAVAKPPRPPAVTIAVTAYDWWWKADYGGGPPDGFTTANELHVPVGEPVLIELRSADVIHAFWAPQLAGKTQAIPGQINRQWMQADRPGVYRGQCTQFCGAQHAQMGFEIVAEPPDAYRRWYASQRRGAEAPRTADALRGQRIFADRCAGCHAVRGTGAAGTQAPDLTHVGARRLLAAGALANTPDELRRWIADAQQVKPQSLMPSIRLDPAQQRDLSAYLATLR</sequence>
<feature type="transmembrane region" description="Helical" evidence="19">
    <location>
        <begin position="130"/>
        <end position="154"/>
    </location>
</feature>
<evidence type="ECO:0000256" key="3">
    <source>
        <dbReference type="ARBA" id="ARBA00007866"/>
    </source>
</evidence>
<keyword evidence="7 19" id="KW-0812">Transmembrane</keyword>
<evidence type="ECO:0000256" key="18">
    <source>
        <dbReference type="SAM" id="MobiDB-lite"/>
    </source>
</evidence>
<evidence type="ECO:0000313" key="22">
    <source>
        <dbReference type="EMBL" id="AFI67385.1"/>
    </source>
</evidence>
<dbReference type="GO" id="GO:0020037">
    <property type="term" value="F:heme binding"/>
    <property type="evidence" value="ECO:0007669"/>
    <property type="project" value="InterPro"/>
</dbReference>
<evidence type="ECO:0000256" key="10">
    <source>
        <dbReference type="ARBA" id="ARBA00022989"/>
    </source>
</evidence>
<dbReference type="SUPFAM" id="SSF49503">
    <property type="entry name" value="Cupredoxins"/>
    <property type="match status" value="1"/>
</dbReference>
<evidence type="ECO:0000256" key="1">
    <source>
        <dbReference type="ARBA" id="ARBA00004141"/>
    </source>
</evidence>
<dbReference type="GO" id="GO:0042597">
    <property type="term" value="C:periplasmic space"/>
    <property type="evidence" value="ECO:0007669"/>
    <property type="project" value="UniProtKB-SubCell"/>
</dbReference>
<evidence type="ECO:0000256" key="9">
    <source>
        <dbReference type="ARBA" id="ARBA00022982"/>
    </source>
</evidence>
<evidence type="ECO:0000313" key="23">
    <source>
        <dbReference type="Proteomes" id="UP000010087"/>
    </source>
</evidence>
<dbReference type="InterPro" id="IPR014222">
    <property type="entry name" value="Cyt_c_oxidase_su2"/>
</dbReference>
<dbReference type="EMBL" id="CP002833">
    <property type="protein sequence ID" value="AFI67385.1"/>
    <property type="molecule type" value="Genomic_DNA"/>
</dbReference>
<evidence type="ECO:0000256" key="4">
    <source>
        <dbReference type="ARBA" id="ARBA00022448"/>
    </source>
</evidence>
<dbReference type="Pfam" id="PF00034">
    <property type="entry name" value="Cytochrom_C"/>
    <property type="match status" value="1"/>
</dbReference>
<evidence type="ECO:0000256" key="19">
    <source>
        <dbReference type="SAM" id="Phobius"/>
    </source>
</evidence>
<dbReference type="GO" id="GO:0005507">
    <property type="term" value="F:copper ion binding"/>
    <property type="evidence" value="ECO:0007669"/>
    <property type="project" value="InterPro"/>
</dbReference>
<dbReference type="NCBIfam" id="TIGR02866">
    <property type="entry name" value="CoxB"/>
    <property type="match status" value="1"/>
</dbReference>
<feature type="region of interest" description="Disordered" evidence="18">
    <location>
        <begin position="1"/>
        <end position="24"/>
    </location>
</feature>
<dbReference type="CDD" id="cd04213">
    <property type="entry name" value="CuRO_CcO_Caa3_II"/>
    <property type="match status" value="1"/>
</dbReference>
<evidence type="ECO:0000256" key="13">
    <source>
        <dbReference type="ARBA" id="ARBA00023136"/>
    </source>
</evidence>
<keyword evidence="8 17" id="KW-0479">Metal-binding</keyword>
<name>A0A0H3HR71_BURP2</name>
<dbReference type="GO" id="GO:0016020">
    <property type="term" value="C:membrane"/>
    <property type="evidence" value="ECO:0007669"/>
    <property type="project" value="UniProtKB-SubCell"/>
</dbReference>
<protein>
    <recommendedName>
        <fullName evidence="15">Cytochrome aa3 subunit 2</fullName>
    </recommendedName>
</protein>
<gene>
    <name evidence="22" type="ordered locus">BP1026B_I2798</name>
</gene>
<dbReference type="PROSITE" id="PS00078">
    <property type="entry name" value="COX2"/>
    <property type="match status" value="1"/>
</dbReference>
<feature type="transmembrane region" description="Helical" evidence="19">
    <location>
        <begin position="88"/>
        <end position="110"/>
    </location>
</feature>
<evidence type="ECO:0000256" key="8">
    <source>
        <dbReference type="ARBA" id="ARBA00022723"/>
    </source>
</evidence>
<evidence type="ECO:0000256" key="12">
    <source>
        <dbReference type="ARBA" id="ARBA00023008"/>
    </source>
</evidence>
<dbReference type="InterPro" id="IPR008972">
    <property type="entry name" value="Cupredoxin"/>
</dbReference>
<dbReference type="InterPro" id="IPR009056">
    <property type="entry name" value="Cyt_c-like_dom"/>
</dbReference>
<comment type="catalytic activity">
    <reaction evidence="16">
        <text>4 Fe(II)-[cytochrome c] + O2 + 8 H(+)(in) = 4 Fe(III)-[cytochrome c] + 2 H2O + 4 H(+)(out)</text>
        <dbReference type="Rhea" id="RHEA:11436"/>
        <dbReference type="Rhea" id="RHEA-COMP:10350"/>
        <dbReference type="Rhea" id="RHEA-COMP:14399"/>
        <dbReference type="ChEBI" id="CHEBI:15377"/>
        <dbReference type="ChEBI" id="CHEBI:15378"/>
        <dbReference type="ChEBI" id="CHEBI:15379"/>
        <dbReference type="ChEBI" id="CHEBI:29033"/>
        <dbReference type="ChEBI" id="CHEBI:29034"/>
        <dbReference type="EC" id="7.1.1.9"/>
    </reaction>
</comment>
<dbReference type="Proteomes" id="UP000010087">
    <property type="component" value="Chromosome 1"/>
</dbReference>
<dbReference type="GO" id="GO:0042773">
    <property type="term" value="P:ATP synthesis coupled electron transport"/>
    <property type="evidence" value="ECO:0007669"/>
    <property type="project" value="TreeGrafter"/>
</dbReference>
<dbReference type="Gene3D" id="2.60.40.420">
    <property type="entry name" value="Cupredoxins - blue copper proteins"/>
    <property type="match status" value="1"/>
</dbReference>
<comment type="similarity">
    <text evidence="3">Belongs to the cytochrome c oxidase subunit 2 family.</text>
</comment>
<feature type="domain" description="Cytochrome oxidase subunit II copper A binding" evidence="20">
    <location>
        <begin position="162"/>
        <end position="277"/>
    </location>
</feature>
<evidence type="ECO:0000256" key="16">
    <source>
        <dbReference type="ARBA" id="ARBA00047816"/>
    </source>
</evidence>
<dbReference type="PANTHER" id="PTHR22888">
    <property type="entry name" value="CYTOCHROME C OXIDASE, SUBUNIT II"/>
    <property type="match status" value="1"/>
</dbReference>
<evidence type="ECO:0000256" key="11">
    <source>
        <dbReference type="ARBA" id="ARBA00023004"/>
    </source>
</evidence>
<keyword evidence="10 19" id="KW-1133">Transmembrane helix</keyword>
<evidence type="ECO:0000256" key="14">
    <source>
        <dbReference type="ARBA" id="ARBA00024688"/>
    </source>
</evidence>
<evidence type="ECO:0000259" key="20">
    <source>
        <dbReference type="PROSITE" id="PS50857"/>
    </source>
</evidence>
<dbReference type="PROSITE" id="PS50857">
    <property type="entry name" value="COX2_CUA"/>
    <property type="match status" value="1"/>
</dbReference>
<evidence type="ECO:0000259" key="21">
    <source>
        <dbReference type="PROSITE" id="PS51007"/>
    </source>
</evidence>
<organism evidence="22 23">
    <name type="scientific">Burkholderia pseudomallei (strain 1026b)</name>
    <dbReference type="NCBI Taxonomy" id="884204"/>
    <lineage>
        <taxon>Bacteria</taxon>
        <taxon>Pseudomonadati</taxon>
        <taxon>Pseudomonadota</taxon>
        <taxon>Betaproteobacteria</taxon>
        <taxon>Burkholderiales</taxon>
        <taxon>Burkholderiaceae</taxon>
        <taxon>Burkholderia</taxon>
        <taxon>pseudomallei group</taxon>
    </lineage>
</organism>
<keyword evidence="6" id="KW-0679">Respiratory chain</keyword>